<dbReference type="CDD" id="cd00077">
    <property type="entry name" value="HDc"/>
    <property type="match status" value="1"/>
</dbReference>
<accession>A0A382VVQ9</accession>
<dbReference type="SMART" id="SM00471">
    <property type="entry name" value="HDc"/>
    <property type="match status" value="1"/>
</dbReference>
<reference evidence="4" key="1">
    <citation type="submission" date="2018-05" db="EMBL/GenBank/DDBJ databases">
        <authorList>
            <person name="Lanie J.A."/>
            <person name="Ng W.-L."/>
            <person name="Kazmierczak K.M."/>
            <person name="Andrzejewski T.M."/>
            <person name="Davidsen T.M."/>
            <person name="Wayne K.J."/>
            <person name="Tettelin H."/>
            <person name="Glass J.I."/>
            <person name="Rusch D."/>
            <person name="Podicherti R."/>
            <person name="Tsui H.-C.T."/>
            <person name="Winkler M.E."/>
        </authorList>
    </citation>
    <scope>NUCLEOTIDE SEQUENCE</scope>
</reference>
<dbReference type="PROSITE" id="PS51832">
    <property type="entry name" value="HD_GYP"/>
    <property type="match status" value="1"/>
</dbReference>
<dbReference type="PANTHER" id="PTHR43155">
    <property type="entry name" value="CYCLIC DI-GMP PHOSPHODIESTERASE PA4108-RELATED"/>
    <property type="match status" value="1"/>
</dbReference>
<evidence type="ECO:0000259" key="3">
    <source>
        <dbReference type="PROSITE" id="PS51832"/>
    </source>
</evidence>
<feature type="domain" description="HD-GYP" evidence="3">
    <location>
        <begin position="88"/>
        <end position="237"/>
    </location>
</feature>
<protein>
    <submittedName>
        <fullName evidence="4">Uncharacterized protein</fullName>
    </submittedName>
</protein>
<gene>
    <name evidence="4" type="ORF">METZ01_LOCUS403433</name>
</gene>
<feature type="region of interest" description="Disordered" evidence="1">
    <location>
        <begin position="1"/>
        <end position="21"/>
    </location>
</feature>
<feature type="domain" description="HD" evidence="2">
    <location>
        <begin position="110"/>
        <end position="235"/>
    </location>
</feature>
<dbReference type="InterPro" id="IPR003607">
    <property type="entry name" value="HD/PDEase_dom"/>
</dbReference>
<feature type="non-terminal residue" evidence="4">
    <location>
        <position position="237"/>
    </location>
</feature>
<sequence length="237" mass="25265">MSQKRKTGSGKERTGAVRVAHAAEDTSPVAFPSTAALLTDCILPGLQGEPVVSPGRSRPDTCLLRGALAEVAAPLAIGPIESLSAAATETILRERTNDFMAALRCKAEYLDEHSRRVGLLSAMLAADLGLSREQSAEFEWVGAFHDVGKLAISGEVLRKPGKLSHEEYEEIKAHPEYSETLVAPLARLLDCGWAAAAVRHHHERMDGGGYPDGLVGEEIPVEARILAVCDAYDAMAG</sequence>
<evidence type="ECO:0000313" key="4">
    <source>
        <dbReference type="EMBL" id="SVD50579.1"/>
    </source>
</evidence>
<dbReference type="SUPFAM" id="SSF109604">
    <property type="entry name" value="HD-domain/PDEase-like"/>
    <property type="match status" value="1"/>
</dbReference>
<dbReference type="AlphaFoldDB" id="A0A382VVQ9"/>
<dbReference type="InterPro" id="IPR037522">
    <property type="entry name" value="HD_GYP_dom"/>
</dbReference>
<evidence type="ECO:0000256" key="1">
    <source>
        <dbReference type="SAM" id="MobiDB-lite"/>
    </source>
</evidence>
<dbReference type="Gene3D" id="1.10.3210.10">
    <property type="entry name" value="Hypothetical protein af1432"/>
    <property type="match status" value="1"/>
</dbReference>
<dbReference type="EMBL" id="UINC01154991">
    <property type="protein sequence ID" value="SVD50579.1"/>
    <property type="molecule type" value="Genomic_DNA"/>
</dbReference>
<name>A0A382VVQ9_9ZZZZ</name>
<proteinExistence type="predicted"/>
<dbReference type="PROSITE" id="PS51831">
    <property type="entry name" value="HD"/>
    <property type="match status" value="1"/>
</dbReference>
<evidence type="ECO:0000259" key="2">
    <source>
        <dbReference type="PROSITE" id="PS51831"/>
    </source>
</evidence>
<dbReference type="PANTHER" id="PTHR43155:SF2">
    <property type="entry name" value="CYCLIC DI-GMP PHOSPHODIESTERASE PA4108"/>
    <property type="match status" value="1"/>
</dbReference>
<organism evidence="4">
    <name type="scientific">marine metagenome</name>
    <dbReference type="NCBI Taxonomy" id="408172"/>
    <lineage>
        <taxon>unclassified sequences</taxon>
        <taxon>metagenomes</taxon>
        <taxon>ecological metagenomes</taxon>
    </lineage>
</organism>
<dbReference type="Pfam" id="PF13487">
    <property type="entry name" value="HD_5"/>
    <property type="match status" value="1"/>
</dbReference>
<dbReference type="InterPro" id="IPR006674">
    <property type="entry name" value="HD_domain"/>
</dbReference>